<evidence type="ECO:0000313" key="3">
    <source>
        <dbReference type="Proteomes" id="UP000728106"/>
    </source>
</evidence>
<organism evidence="2 3">
    <name type="scientific">Weissella confusa</name>
    <name type="common">Lactobacillus confusus</name>
    <dbReference type="NCBI Taxonomy" id="1583"/>
    <lineage>
        <taxon>Bacteria</taxon>
        <taxon>Bacillati</taxon>
        <taxon>Bacillota</taxon>
        <taxon>Bacilli</taxon>
        <taxon>Lactobacillales</taxon>
        <taxon>Lactobacillaceae</taxon>
        <taxon>Weissella</taxon>
    </lineage>
</organism>
<dbReference type="EMBL" id="JAAOCX010000002">
    <property type="protein sequence ID" value="MBJ7631864.1"/>
    <property type="molecule type" value="Genomic_DNA"/>
</dbReference>
<evidence type="ECO:0000313" key="2">
    <source>
        <dbReference type="EMBL" id="MBJ7639194.1"/>
    </source>
</evidence>
<reference evidence="2 3" key="2">
    <citation type="journal article" date="2021" name="Int. J. Food Microbiol.">
        <title>Safety demonstration of a microbial species for use in the food chain: Weissella confusa.</title>
        <authorList>
            <person name="Bourdichon F."/>
            <person name="Patrone V."/>
            <person name="Fontana A."/>
            <person name="Milani G."/>
            <person name="Morelli L."/>
        </authorList>
    </citation>
    <scope>NUCLEOTIDE SEQUENCE [LARGE SCALE GENOMIC DNA]</scope>
    <source>
        <strain evidence="1">CCUG 30943</strain>
        <strain evidence="2 3">CCUG 43002</strain>
    </source>
</reference>
<name>A0AA40YRI6_WEICO</name>
<dbReference type="Proteomes" id="UP000728106">
    <property type="component" value="Unassembled WGS sequence"/>
</dbReference>
<sequence>MAFVMSMLSLLAAIVAYVGYGISQKAVRRSEKIEQATRTEKHEVVTSK</sequence>
<dbReference type="AlphaFoldDB" id="A0AA40YRI6"/>
<proteinExistence type="predicted"/>
<comment type="caution">
    <text evidence="2">The sequence shown here is derived from an EMBL/GenBank/DDBJ whole genome shotgun (WGS) entry which is preliminary data.</text>
</comment>
<dbReference type="EMBL" id="JAAOCP010000007">
    <property type="protein sequence ID" value="MBJ7639194.1"/>
    <property type="molecule type" value="Genomic_DNA"/>
</dbReference>
<protein>
    <submittedName>
        <fullName evidence="2">Uncharacterized protein</fullName>
    </submittedName>
</protein>
<dbReference type="RefSeq" id="WP_003607924.1">
    <property type="nucleotide sequence ID" value="NZ_ALXH01000043.1"/>
</dbReference>
<dbReference type="GeneID" id="57979908"/>
<dbReference type="Proteomes" id="UP000808038">
    <property type="component" value="Unassembled WGS sequence"/>
</dbReference>
<reference evidence="2" key="1">
    <citation type="submission" date="2020-02" db="EMBL/GenBank/DDBJ databases">
        <authorList>
            <person name="Fontana A."/>
            <person name="Patrone V."/>
            <person name="Morelli L."/>
        </authorList>
    </citation>
    <scope>NUCLEOTIDE SEQUENCE</scope>
    <source>
        <strain evidence="1">CCUG 30943</strain>
        <strain evidence="2">CCUG 43002</strain>
    </source>
</reference>
<accession>A0AA40YRI6</accession>
<gene>
    <name evidence="2" type="ORF">HAU20_07340</name>
    <name evidence="1" type="ORF">HAU43_01930</name>
</gene>
<evidence type="ECO:0000313" key="1">
    <source>
        <dbReference type="EMBL" id="MBJ7631864.1"/>
    </source>
</evidence>
<keyword evidence="3" id="KW-1185">Reference proteome</keyword>